<dbReference type="InterPro" id="IPR027450">
    <property type="entry name" value="AlkB-like"/>
</dbReference>
<dbReference type="GO" id="GO:0006307">
    <property type="term" value="P:DNA alkylation repair"/>
    <property type="evidence" value="ECO:0007669"/>
    <property type="project" value="InterPro"/>
</dbReference>
<dbReference type="GO" id="GO:0051213">
    <property type="term" value="F:dioxygenase activity"/>
    <property type="evidence" value="ECO:0007669"/>
    <property type="project" value="InterPro"/>
</dbReference>
<organism evidence="2 3">
    <name type="scientific">Aphanizomenon flos-aquae WA102</name>
    <dbReference type="NCBI Taxonomy" id="1710896"/>
    <lineage>
        <taxon>Bacteria</taxon>
        <taxon>Bacillati</taxon>
        <taxon>Cyanobacteriota</taxon>
        <taxon>Cyanophyceae</taxon>
        <taxon>Nostocales</taxon>
        <taxon>Aphanizomenonaceae</taxon>
        <taxon>Aphanizomenon</taxon>
    </lineage>
</organism>
<evidence type="ECO:0000313" key="2">
    <source>
        <dbReference type="EMBL" id="OBQ41665.1"/>
    </source>
</evidence>
<evidence type="ECO:0000259" key="1">
    <source>
        <dbReference type="PROSITE" id="PS51471"/>
    </source>
</evidence>
<name>A0A1B7WX55_APHFL</name>
<dbReference type="InterPro" id="IPR037151">
    <property type="entry name" value="AlkB-like_sf"/>
</dbReference>
<evidence type="ECO:0000313" key="3">
    <source>
        <dbReference type="Proteomes" id="UP000092093"/>
    </source>
</evidence>
<reference evidence="2 3" key="1">
    <citation type="submission" date="2015-09" db="EMBL/GenBank/DDBJ databases">
        <title>Aphanizomenon flos-aquae WA102.</title>
        <authorList>
            <person name="Driscoll C."/>
        </authorList>
    </citation>
    <scope>NUCLEOTIDE SEQUENCE [LARGE SCALE GENOMIC DNA]</scope>
    <source>
        <strain evidence="2">WA102</strain>
    </source>
</reference>
<dbReference type="Proteomes" id="UP000092093">
    <property type="component" value="Unassembled WGS sequence"/>
</dbReference>
<dbReference type="InterPro" id="IPR032854">
    <property type="entry name" value="ALKBH3"/>
</dbReference>
<dbReference type="Gene3D" id="2.60.120.590">
    <property type="entry name" value="Alpha-ketoglutarate-dependent dioxygenase AlkB-like"/>
    <property type="match status" value="1"/>
</dbReference>
<proteinExistence type="predicted"/>
<dbReference type="PANTHER" id="PTHR31212:SF4">
    <property type="entry name" value="ALPHA-KETOGLUTARATE-DEPENDENT DIOXYGENASE ALKB HOMOLOG 3"/>
    <property type="match status" value="1"/>
</dbReference>
<comment type="caution">
    <text evidence="2">The sequence shown here is derived from an EMBL/GenBank/DDBJ whole genome shotgun (WGS) entry which is preliminary data.</text>
</comment>
<feature type="domain" description="Fe2OG dioxygenase" evidence="1">
    <location>
        <begin position="101"/>
        <end position="202"/>
    </location>
</feature>
<dbReference type="PANTHER" id="PTHR31212">
    <property type="entry name" value="ALPHA-KETOGLUTARATE-DEPENDENT DIOXYGENASE ALKB HOMOLOG 3"/>
    <property type="match status" value="1"/>
</dbReference>
<accession>A0A1B7WX55</accession>
<sequence length="202" mass="23791">MSLQLSLFSLSNVVEHPHYIYYPDFLDTNTATNFFMEFVDLDWRQNQMYINQKMIDVPRKECLYGDTDTSYKYANIEMRAKTWNPPLLSLRSKIMEVFDYKFNIVFGNLYNDGNSSIGWHSDDDSRMGVDPAIASVSFGAIRKFSFMEKESRQTESLWLEHGSLLIMKEGCQRTHLHSLPKTKKIIGQRVNLTFRSFWWIQP</sequence>
<protein>
    <recommendedName>
        <fullName evidence="1">Fe2OG dioxygenase domain-containing protein</fullName>
    </recommendedName>
</protein>
<dbReference type="Pfam" id="PF13532">
    <property type="entry name" value="2OG-FeII_Oxy_2"/>
    <property type="match status" value="1"/>
</dbReference>
<dbReference type="InterPro" id="IPR005123">
    <property type="entry name" value="Oxoglu/Fe-dep_dioxygenase_dom"/>
</dbReference>
<dbReference type="PROSITE" id="PS51471">
    <property type="entry name" value="FE2OG_OXY"/>
    <property type="match status" value="1"/>
</dbReference>
<dbReference type="EMBL" id="LJOW01000140">
    <property type="protein sequence ID" value="OBQ41665.1"/>
    <property type="molecule type" value="Genomic_DNA"/>
</dbReference>
<gene>
    <name evidence="2" type="ORF">AN484_20480</name>
</gene>
<dbReference type="SUPFAM" id="SSF51197">
    <property type="entry name" value="Clavaminate synthase-like"/>
    <property type="match status" value="1"/>
</dbReference>
<dbReference type="AlphaFoldDB" id="A0A1B7WX55"/>